<gene>
    <name evidence="5" type="ORF">PECAL_4P17950</name>
</gene>
<dbReference type="Gene3D" id="2.30.42.10">
    <property type="match status" value="1"/>
</dbReference>
<dbReference type="AlphaFoldDB" id="A0A8J2SPY3"/>
<evidence type="ECO:0000259" key="4">
    <source>
        <dbReference type="SMART" id="SM00245"/>
    </source>
</evidence>
<accession>A0A8J2SPY3</accession>
<dbReference type="OrthoDB" id="43580at2759"/>
<name>A0A8J2SPY3_9STRA</name>
<dbReference type="PANTHER" id="PTHR32060:SF22">
    <property type="entry name" value="CARBOXYL-TERMINAL-PROCESSING PEPTIDASE 3, CHLOROPLASTIC"/>
    <property type="match status" value="1"/>
</dbReference>
<dbReference type="InterPro" id="IPR004447">
    <property type="entry name" value="Peptidase_S41A"/>
</dbReference>
<dbReference type="GO" id="GO:0006508">
    <property type="term" value="P:proteolysis"/>
    <property type="evidence" value="ECO:0007669"/>
    <property type="project" value="UniProtKB-KW"/>
</dbReference>
<dbReference type="Pfam" id="PF03572">
    <property type="entry name" value="Peptidase_S41"/>
    <property type="match status" value="1"/>
</dbReference>
<dbReference type="GO" id="GO:0004175">
    <property type="term" value="F:endopeptidase activity"/>
    <property type="evidence" value="ECO:0007669"/>
    <property type="project" value="TreeGrafter"/>
</dbReference>
<dbReference type="GO" id="GO:0008236">
    <property type="term" value="F:serine-type peptidase activity"/>
    <property type="evidence" value="ECO:0007669"/>
    <property type="project" value="UniProtKB-KW"/>
</dbReference>
<keyword evidence="1" id="KW-0645">Protease</keyword>
<dbReference type="SMART" id="SM00245">
    <property type="entry name" value="TSPc"/>
    <property type="match status" value="1"/>
</dbReference>
<dbReference type="PANTHER" id="PTHR32060">
    <property type="entry name" value="TAIL-SPECIFIC PROTEASE"/>
    <property type="match status" value="1"/>
</dbReference>
<keyword evidence="6" id="KW-1185">Reference proteome</keyword>
<evidence type="ECO:0000313" key="5">
    <source>
        <dbReference type="EMBL" id="CAH0374508.1"/>
    </source>
</evidence>
<dbReference type="Gene3D" id="3.90.226.10">
    <property type="entry name" value="2-enoyl-CoA Hydratase, Chain A, domain 1"/>
    <property type="match status" value="1"/>
</dbReference>
<dbReference type="SUPFAM" id="SSF50156">
    <property type="entry name" value="PDZ domain-like"/>
    <property type="match status" value="1"/>
</dbReference>
<comment type="caution">
    <text evidence="5">The sequence shown here is derived from an EMBL/GenBank/DDBJ whole genome shotgun (WGS) entry which is preliminary data.</text>
</comment>
<protein>
    <recommendedName>
        <fullName evidence="4">Tail specific protease domain-containing protein</fullName>
    </recommendedName>
</protein>
<dbReference type="Gene3D" id="3.30.750.44">
    <property type="match status" value="1"/>
</dbReference>
<evidence type="ECO:0000256" key="2">
    <source>
        <dbReference type="ARBA" id="ARBA00022801"/>
    </source>
</evidence>
<feature type="domain" description="Tail specific protease" evidence="4">
    <location>
        <begin position="245"/>
        <end position="460"/>
    </location>
</feature>
<keyword evidence="2" id="KW-0378">Hydrolase</keyword>
<sequence>MNSYPALRRGGRLRNAFLLLHIAQAFDFSSFGKKPAPKKKTFQESFETYKNKINLPEDAGAFARGTLAGIALSVFVAVGPVGDSINTEGREAREAAAQFEIVLDALDKRYVDRVSPKKLMESAVEAMLATLDPYTEYAKSTQASDMIESVEGRYGGVGLVISGKPRDSKDPVKAMKSGEVDVAVVDAYEDYAWEAGLRPRDTLLSIGGSTPSGSSGDAVLDAARSSLRGKPGTDVSVEYKHPWETTPRTTDLKRFAVRRRDVELVTLLPSPTAPKVVAYARVGGFSRETAPELVEGLASLRFDSQKSKLEGVIIDLRGNPGGLLDAAVDVASLFLPPDAVIASAGGRGFVRDATPSGETPKEKDGVERVEFRSRARGVTLFGVAPVVVLVDGQSASASEIVAGALQDYDAGVVVGSRTFGKGLIQDVSPLPFDGAALKVTVGRYYTPSGRCLQELDYEKERALSSKKEVSPKESFYTVNSKRPIESGGGVAPDVLVEPDTLTKAETALLRSGVANKFADDWVDKRPDVAKTLYARGLEPDADAASLVLQRSDLDSLKQRALKAIADDPDSKDGREAKREVEDAFRRHPDRILKVTDALVKERFFRSSALLKAQVSDEKAVVASMKLLSDKARFDAILAPPAKSAASAPNAVAAAGLGNAARDASSS</sequence>
<evidence type="ECO:0000256" key="3">
    <source>
        <dbReference type="ARBA" id="ARBA00022825"/>
    </source>
</evidence>
<proteinExistence type="predicted"/>
<dbReference type="InterPro" id="IPR036034">
    <property type="entry name" value="PDZ_sf"/>
</dbReference>
<dbReference type="EMBL" id="CAKKNE010000004">
    <property type="protein sequence ID" value="CAH0374508.1"/>
    <property type="molecule type" value="Genomic_DNA"/>
</dbReference>
<evidence type="ECO:0000313" key="6">
    <source>
        <dbReference type="Proteomes" id="UP000789595"/>
    </source>
</evidence>
<evidence type="ECO:0000256" key="1">
    <source>
        <dbReference type="ARBA" id="ARBA00022670"/>
    </source>
</evidence>
<dbReference type="Proteomes" id="UP000789595">
    <property type="component" value="Unassembled WGS sequence"/>
</dbReference>
<dbReference type="SUPFAM" id="SSF52096">
    <property type="entry name" value="ClpP/crotonase"/>
    <property type="match status" value="1"/>
</dbReference>
<keyword evidence="3" id="KW-0720">Serine protease</keyword>
<dbReference type="InterPro" id="IPR005151">
    <property type="entry name" value="Tail-specific_protease"/>
</dbReference>
<dbReference type="InterPro" id="IPR029045">
    <property type="entry name" value="ClpP/crotonase-like_dom_sf"/>
</dbReference>
<organism evidence="5 6">
    <name type="scientific">Pelagomonas calceolata</name>
    <dbReference type="NCBI Taxonomy" id="35677"/>
    <lineage>
        <taxon>Eukaryota</taxon>
        <taxon>Sar</taxon>
        <taxon>Stramenopiles</taxon>
        <taxon>Ochrophyta</taxon>
        <taxon>Pelagophyceae</taxon>
        <taxon>Pelagomonadales</taxon>
        <taxon>Pelagomonadaceae</taxon>
        <taxon>Pelagomonas</taxon>
    </lineage>
</organism>
<reference evidence="5" key="1">
    <citation type="submission" date="2021-11" db="EMBL/GenBank/DDBJ databases">
        <authorList>
            <consortium name="Genoscope - CEA"/>
            <person name="William W."/>
        </authorList>
    </citation>
    <scope>NUCLEOTIDE SEQUENCE</scope>
</reference>
<dbReference type="CDD" id="cd07560">
    <property type="entry name" value="Peptidase_S41_CPP"/>
    <property type="match status" value="1"/>
</dbReference>